<feature type="transmembrane region" description="Helical" evidence="7">
    <location>
        <begin position="256"/>
        <end position="275"/>
    </location>
</feature>
<dbReference type="InterPro" id="IPR011701">
    <property type="entry name" value="MFS"/>
</dbReference>
<feature type="region of interest" description="Disordered" evidence="6">
    <location>
        <begin position="526"/>
        <end position="564"/>
    </location>
</feature>
<keyword evidence="2 7" id="KW-0812">Transmembrane</keyword>
<evidence type="ECO:0000313" key="9">
    <source>
        <dbReference type="EMBL" id="MCT2590747.1"/>
    </source>
</evidence>
<dbReference type="CDD" id="cd17321">
    <property type="entry name" value="MFS_MMR_MDR_like"/>
    <property type="match status" value="1"/>
</dbReference>
<feature type="transmembrane region" description="Helical" evidence="7">
    <location>
        <begin position="382"/>
        <end position="408"/>
    </location>
</feature>
<feature type="transmembrane region" description="Helical" evidence="7">
    <location>
        <begin position="296"/>
        <end position="317"/>
    </location>
</feature>
<evidence type="ECO:0000256" key="2">
    <source>
        <dbReference type="ARBA" id="ARBA00022692"/>
    </source>
</evidence>
<dbReference type="EMBL" id="JAJAGO010000005">
    <property type="protein sequence ID" value="MCT2590747.1"/>
    <property type="molecule type" value="Genomic_DNA"/>
</dbReference>
<keyword evidence="3 7" id="KW-1133">Transmembrane helix</keyword>
<keyword evidence="10" id="KW-1185">Reference proteome</keyword>
<proteinExistence type="predicted"/>
<gene>
    <name evidence="9" type="ORF">LHJ74_12640</name>
</gene>
<keyword evidence="5" id="KW-0046">Antibiotic resistance</keyword>
<feature type="transmembrane region" description="Helical" evidence="7">
    <location>
        <begin position="227"/>
        <end position="250"/>
    </location>
</feature>
<feature type="transmembrane region" description="Helical" evidence="7">
    <location>
        <begin position="358"/>
        <end position="376"/>
    </location>
</feature>
<comment type="subcellular location">
    <subcellularLocation>
        <location evidence="1">Cell membrane</location>
        <topology evidence="1">Multi-pass membrane protein</topology>
    </subcellularLocation>
</comment>
<evidence type="ECO:0000259" key="8">
    <source>
        <dbReference type="PROSITE" id="PS50850"/>
    </source>
</evidence>
<dbReference type="Gene3D" id="1.20.1250.20">
    <property type="entry name" value="MFS general substrate transporter like domains"/>
    <property type="match status" value="1"/>
</dbReference>
<dbReference type="Proteomes" id="UP001156389">
    <property type="component" value="Unassembled WGS sequence"/>
</dbReference>
<feature type="transmembrane region" description="Helical" evidence="7">
    <location>
        <begin position="491"/>
        <end position="518"/>
    </location>
</feature>
<dbReference type="PROSITE" id="PS50850">
    <property type="entry name" value="MFS"/>
    <property type="match status" value="1"/>
</dbReference>
<organism evidence="9 10">
    <name type="scientific">Streptomyces gossypii</name>
    <dbReference type="NCBI Taxonomy" id="2883101"/>
    <lineage>
        <taxon>Bacteria</taxon>
        <taxon>Bacillati</taxon>
        <taxon>Actinomycetota</taxon>
        <taxon>Actinomycetes</taxon>
        <taxon>Kitasatosporales</taxon>
        <taxon>Streptomycetaceae</taxon>
        <taxon>Streptomyces</taxon>
    </lineage>
</organism>
<evidence type="ECO:0000256" key="4">
    <source>
        <dbReference type="ARBA" id="ARBA00023136"/>
    </source>
</evidence>
<dbReference type="SUPFAM" id="SSF103473">
    <property type="entry name" value="MFS general substrate transporter"/>
    <property type="match status" value="1"/>
</dbReference>
<dbReference type="InterPro" id="IPR020846">
    <property type="entry name" value="MFS_dom"/>
</dbReference>
<protein>
    <submittedName>
        <fullName evidence="9">MFS transporter</fullName>
    </submittedName>
</protein>
<feature type="transmembrane region" description="Helical" evidence="7">
    <location>
        <begin position="103"/>
        <end position="123"/>
    </location>
</feature>
<feature type="domain" description="Major facilitator superfamily (MFS) profile" evidence="8">
    <location>
        <begin position="35"/>
        <end position="523"/>
    </location>
</feature>
<dbReference type="Gene3D" id="1.20.1720.10">
    <property type="entry name" value="Multidrug resistance protein D"/>
    <property type="match status" value="1"/>
</dbReference>
<accession>A0ABT2JS84</accession>
<feature type="transmembrane region" description="Helical" evidence="7">
    <location>
        <begin position="34"/>
        <end position="56"/>
    </location>
</feature>
<evidence type="ECO:0000256" key="6">
    <source>
        <dbReference type="SAM" id="MobiDB-lite"/>
    </source>
</evidence>
<keyword evidence="4 7" id="KW-0472">Membrane</keyword>
<feature type="transmembrane region" description="Helical" evidence="7">
    <location>
        <begin position="429"/>
        <end position="446"/>
    </location>
</feature>
<evidence type="ECO:0000313" key="10">
    <source>
        <dbReference type="Proteomes" id="UP001156389"/>
    </source>
</evidence>
<feature type="transmembrane region" description="Helical" evidence="7">
    <location>
        <begin position="162"/>
        <end position="183"/>
    </location>
</feature>
<dbReference type="PANTHER" id="PTHR42718">
    <property type="entry name" value="MAJOR FACILITATOR SUPERFAMILY MULTIDRUG TRANSPORTER MFSC"/>
    <property type="match status" value="1"/>
</dbReference>
<comment type="caution">
    <text evidence="9">The sequence shown here is derived from an EMBL/GenBank/DDBJ whole genome shotgun (WGS) entry which is preliminary data.</text>
</comment>
<feature type="transmembrane region" description="Helical" evidence="7">
    <location>
        <begin position="323"/>
        <end position="346"/>
    </location>
</feature>
<feature type="transmembrane region" description="Helical" evidence="7">
    <location>
        <begin position="189"/>
        <end position="215"/>
    </location>
</feature>
<evidence type="ECO:0000256" key="3">
    <source>
        <dbReference type="ARBA" id="ARBA00022989"/>
    </source>
</evidence>
<name>A0ABT2JS84_9ACTN</name>
<feature type="transmembrane region" description="Helical" evidence="7">
    <location>
        <begin position="76"/>
        <end position="96"/>
    </location>
</feature>
<evidence type="ECO:0000256" key="5">
    <source>
        <dbReference type="ARBA" id="ARBA00023251"/>
    </source>
</evidence>
<feature type="transmembrane region" description="Helical" evidence="7">
    <location>
        <begin position="129"/>
        <end position="150"/>
    </location>
</feature>
<evidence type="ECO:0000256" key="7">
    <source>
        <dbReference type="SAM" id="Phobius"/>
    </source>
</evidence>
<dbReference type="Pfam" id="PF07690">
    <property type="entry name" value="MFS_1"/>
    <property type="match status" value="1"/>
</dbReference>
<evidence type="ECO:0000256" key="1">
    <source>
        <dbReference type="ARBA" id="ARBA00004651"/>
    </source>
</evidence>
<dbReference type="InterPro" id="IPR036259">
    <property type="entry name" value="MFS_trans_sf"/>
</dbReference>
<dbReference type="PANTHER" id="PTHR42718:SF42">
    <property type="entry name" value="EXPORT PROTEIN"/>
    <property type="match status" value="1"/>
</dbReference>
<sequence>MTIAYGPIASGFYRSHPREFVTTSPTLPKFRQQLILAVLMLCSLLIWLDNTVLSTALETLADPVRGLDASPAELQWATGSYILVFAALMFTAGALGDRFGHRTVLVTGLVVFAGSSVWAAYAGDAGQLIAARAAMGIGSALIVPANLAILMWTFTGPARTTAIAISSTSAGVGMAAGPVLAGLLLDHFWWGSVFLVNVPVVALALVGIAVLVPNFRSPVPRPLDPAGMLLSISGLAALAYGLIRAGQVAAWSRTDVWAPIAVGLVLLAAFVLVELRIKVPSFDPRLLAQRAFGGGNAALGLLLFAVTAITFYGAFYLQGARGFSPMAAGLASLPTALGAIVGAPLGARLVHRWSLRSVTVPALTIAALAMGGYGLLGLHTPLVWVEIMLLVQGLSIGMVLGPVTAALISSLPLERAGAGSAVTNTVRQTGSVIGIAVGGTIMSIVYRRAIESSLSDVPGPVQDQARVSAEQARHAATSIDRPALARAADDAFIHAMHVGAVWIMLIALFGAAVLVIALRPAGKPTGLVPEPDCDRGDSRSVAGATPRSGADSRPAYEGDDVGSH</sequence>
<dbReference type="RefSeq" id="WP_260218065.1">
    <property type="nucleotide sequence ID" value="NZ_JAJAGO010000005.1"/>
</dbReference>
<reference evidence="9 10" key="1">
    <citation type="submission" date="2021-10" db="EMBL/GenBank/DDBJ databases">
        <title>Streptomyces gossypii sp. nov., isolated from soil collected from cotton field.</title>
        <authorList>
            <person name="Ge X."/>
            <person name="Chen X."/>
            <person name="Liu W."/>
        </authorList>
    </citation>
    <scope>NUCLEOTIDE SEQUENCE [LARGE SCALE GENOMIC DNA]</scope>
    <source>
        <strain evidence="9 10">N2-109</strain>
    </source>
</reference>